<comment type="function">
    <text evidence="7">The light-harvesting complex (LHC) functions as a light receptor, it captures and delivers excitation energy to photosystems with which it is closely associated.</text>
</comment>
<dbReference type="InterPro" id="IPR001344">
    <property type="entry name" value="Chloro_AB-bd_pln"/>
</dbReference>
<proteinExistence type="inferred from homology"/>
<feature type="binding site" evidence="6">
    <location>
        <position position="223"/>
    </location>
    <ligand>
        <name>chlorophyll a</name>
        <dbReference type="ChEBI" id="CHEBI:58416"/>
        <label>1</label>
    </ligand>
</feature>
<evidence type="ECO:0000256" key="3">
    <source>
        <dbReference type="ARBA" id="ARBA00022531"/>
    </source>
</evidence>
<keyword evidence="5 7" id="KW-0157">Chromophore</keyword>
<keyword evidence="4 7" id="KW-0934">Plastid</keyword>
<keyword evidence="2 7" id="KW-0150">Chloroplast</keyword>
<dbReference type="OrthoDB" id="423598at2759"/>
<dbReference type="GO" id="GO:0009535">
    <property type="term" value="C:chloroplast thylakoid membrane"/>
    <property type="evidence" value="ECO:0007669"/>
    <property type="project" value="UniProtKB-SubCell"/>
</dbReference>
<name>A0A830HUP9_9CHLO</name>
<feature type="binding site" evidence="6">
    <location>
        <position position="161"/>
    </location>
    <ligand>
        <name>chlorophyll a</name>
        <dbReference type="ChEBI" id="CHEBI:58416"/>
        <label>1</label>
    </ligand>
</feature>
<evidence type="ECO:0000313" key="9">
    <source>
        <dbReference type="Proteomes" id="UP000660262"/>
    </source>
</evidence>
<feature type="binding site" description="axial binding residue" evidence="6">
    <location>
        <position position="187"/>
    </location>
    <ligand>
        <name>chlorophyll b</name>
        <dbReference type="ChEBI" id="CHEBI:61721"/>
        <label>1</label>
    </ligand>
    <ligandPart>
        <name>Mg</name>
        <dbReference type="ChEBI" id="CHEBI:25107"/>
    </ligandPart>
</feature>
<dbReference type="EMBL" id="BNJQ01000029">
    <property type="protein sequence ID" value="GHP10443.1"/>
    <property type="molecule type" value="Genomic_DNA"/>
</dbReference>
<dbReference type="GO" id="GO:0016168">
    <property type="term" value="F:chlorophyll binding"/>
    <property type="evidence" value="ECO:0007669"/>
    <property type="project" value="UniProtKB-KW"/>
</dbReference>
<dbReference type="GO" id="GO:0009523">
    <property type="term" value="C:photosystem II"/>
    <property type="evidence" value="ECO:0007669"/>
    <property type="project" value="UniProtKB-KW"/>
</dbReference>
<keyword evidence="3 7" id="KW-0602">Photosynthesis</keyword>
<keyword evidence="7" id="KW-0793">Thylakoid</keyword>
<dbReference type="SUPFAM" id="SSF103511">
    <property type="entry name" value="Chlorophyll a-b binding protein"/>
    <property type="match status" value="1"/>
</dbReference>
<reference evidence="8" key="1">
    <citation type="submission" date="2020-10" db="EMBL/GenBank/DDBJ databases">
        <title>Unveiling of a novel bifunctional photoreceptor, Dualchrome1, isolated from a cosmopolitan green alga.</title>
        <authorList>
            <person name="Suzuki S."/>
            <person name="Kawachi M."/>
        </authorList>
    </citation>
    <scope>NUCLEOTIDE SEQUENCE</scope>
    <source>
        <strain evidence="8">NIES 2893</strain>
    </source>
</reference>
<accession>A0A830HUP9</accession>
<evidence type="ECO:0000256" key="1">
    <source>
        <dbReference type="ARBA" id="ARBA00022494"/>
    </source>
</evidence>
<comment type="subcellular location">
    <subcellularLocation>
        <location evidence="7">Plastid</location>
        <location evidence="7">Chloroplast thylakoid membrane</location>
    </subcellularLocation>
</comment>
<keyword evidence="9" id="KW-1185">Reference proteome</keyword>
<keyword evidence="7" id="KW-0603">Photosystem I</keyword>
<feature type="binding site" evidence="6">
    <location>
        <position position="235"/>
    </location>
    <ligand>
        <name>chlorophyll a</name>
        <dbReference type="ChEBI" id="CHEBI:58416"/>
        <label>1</label>
    </ligand>
</feature>
<dbReference type="GO" id="GO:0009765">
    <property type="term" value="P:photosynthesis, light harvesting"/>
    <property type="evidence" value="ECO:0007669"/>
    <property type="project" value="InterPro"/>
</dbReference>
<dbReference type="AlphaFoldDB" id="A0A830HUP9"/>
<dbReference type="GO" id="GO:0009522">
    <property type="term" value="C:photosystem I"/>
    <property type="evidence" value="ECO:0007669"/>
    <property type="project" value="UniProtKB-KW"/>
</dbReference>
<dbReference type="InterPro" id="IPR022796">
    <property type="entry name" value="Chloroa_b-bind"/>
</dbReference>
<evidence type="ECO:0000256" key="2">
    <source>
        <dbReference type="ARBA" id="ARBA00022528"/>
    </source>
</evidence>
<sequence>MQSLKSVSQARNVSARATKRVAKKTANVNRTVWLPGLIPPAYLDGSLPGDAGFDPFGLSKKTEYLLVGLDNLDQNKAVNKAGGVIGRITPAKAEVQAGSLTPYNEVFGIERFRECELIHGRWAMLGVTGAVVAEAVTGINWVEAGAVENAQSQYAGLELPLDTYTLTVIEVLTIGYIEFARNGETDLEKRQYPGGAFDPFGLAGNADADKLFQLKTAELKHGRASMVAMLALAAQALNNHPSALNRA</sequence>
<evidence type="ECO:0000256" key="7">
    <source>
        <dbReference type="RuleBase" id="RU363080"/>
    </source>
</evidence>
<comment type="caution">
    <text evidence="8">The sequence shown here is derived from an EMBL/GenBank/DDBJ whole genome shotgun (WGS) entry which is preliminary data.</text>
</comment>
<dbReference type="Gene3D" id="1.10.3460.10">
    <property type="entry name" value="Chlorophyll a/b binding protein domain"/>
    <property type="match status" value="1"/>
</dbReference>
<keyword evidence="1 6" id="KW-0148">Chlorophyll</keyword>
<dbReference type="Pfam" id="PF00504">
    <property type="entry name" value="Chloroa_b-bind"/>
    <property type="match status" value="1"/>
</dbReference>
<feature type="binding site" evidence="6">
    <location>
        <position position="218"/>
    </location>
    <ligand>
        <name>chlorophyll a</name>
        <dbReference type="ChEBI" id="CHEBI:58416"/>
        <label>1</label>
    </ligand>
</feature>
<evidence type="ECO:0000256" key="4">
    <source>
        <dbReference type="ARBA" id="ARBA00022640"/>
    </source>
</evidence>
<dbReference type="PANTHER" id="PTHR21649">
    <property type="entry name" value="CHLOROPHYLL A/B BINDING PROTEIN"/>
    <property type="match status" value="1"/>
</dbReference>
<comment type="similarity">
    <text evidence="7">Belongs to the light-harvesting chlorophyll a/b-binding (LHC) protein family.</text>
</comment>
<organism evidence="8 9">
    <name type="scientific">Pycnococcus provasolii</name>
    <dbReference type="NCBI Taxonomy" id="41880"/>
    <lineage>
        <taxon>Eukaryota</taxon>
        <taxon>Viridiplantae</taxon>
        <taxon>Chlorophyta</taxon>
        <taxon>Pseudoscourfieldiophyceae</taxon>
        <taxon>Pseudoscourfieldiales</taxon>
        <taxon>Pycnococcaceae</taxon>
        <taxon>Pycnococcus</taxon>
    </lineage>
</organism>
<feature type="binding site" description="axial binding residue" evidence="6">
    <location>
        <position position="121"/>
    </location>
    <ligand>
        <name>chlorophyll b</name>
        <dbReference type="ChEBI" id="CHEBI:61721"/>
        <label>1</label>
    </ligand>
    <ligandPart>
        <name>Mg</name>
        <dbReference type="ChEBI" id="CHEBI:25107"/>
    </ligandPart>
</feature>
<dbReference type="Proteomes" id="UP000660262">
    <property type="component" value="Unassembled WGS sequence"/>
</dbReference>
<protein>
    <recommendedName>
        <fullName evidence="7">Chlorophyll a-b binding protein, chloroplastic</fullName>
    </recommendedName>
</protein>
<gene>
    <name evidence="8" type="ORF">PPROV_000917400</name>
</gene>
<feature type="binding site" evidence="6">
    <location>
        <position position="119"/>
    </location>
    <ligand>
        <name>chlorophyll a</name>
        <dbReference type="ChEBI" id="CHEBI:58416"/>
        <label>1</label>
    </ligand>
</feature>
<evidence type="ECO:0000256" key="5">
    <source>
        <dbReference type="ARBA" id="ARBA00022991"/>
    </source>
</evidence>
<evidence type="ECO:0000313" key="8">
    <source>
        <dbReference type="EMBL" id="GHP10443.1"/>
    </source>
</evidence>
<evidence type="ECO:0000256" key="6">
    <source>
        <dbReference type="PIRSR" id="PIRSR601344-1"/>
    </source>
</evidence>
<keyword evidence="7" id="KW-0604">Photosystem II</keyword>
<feature type="binding site" evidence="6">
    <location>
        <position position="116"/>
    </location>
    <ligand>
        <name>chlorophyll a</name>
        <dbReference type="ChEBI" id="CHEBI:58416"/>
        <label>1</label>
    </ligand>
</feature>
<feature type="binding site" evidence="6">
    <location>
        <position position="59"/>
    </location>
    <ligand>
        <name>chlorophyll a</name>
        <dbReference type="ChEBI" id="CHEBI:58416"/>
        <label>1</label>
    </ligand>
</feature>